<protein>
    <submittedName>
        <fullName evidence="2">Uu.00g047170.m01.CDS01</fullName>
    </submittedName>
</protein>
<dbReference type="EMBL" id="CAUWAG010000003">
    <property type="protein sequence ID" value="CAJ2501864.1"/>
    <property type="molecule type" value="Genomic_DNA"/>
</dbReference>
<proteinExistence type="predicted"/>
<dbReference type="PANTHER" id="PTHR35910">
    <property type="entry name" value="2EXR DOMAIN-CONTAINING PROTEIN"/>
    <property type="match status" value="1"/>
</dbReference>
<organism evidence="2 3">
    <name type="scientific">Anthostomella pinea</name>
    <dbReference type="NCBI Taxonomy" id="933095"/>
    <lineage>
        <taxon>Eukaryota</taxon>
        <taxon>Fungi</taxon>
        <taxon>Dikarya</taxon>
        <taxon>Ascomycota</taxon>
        <taxon>Pezizomycotina</taxon>
        <taxon>Sordariomycetes</taxon>
        <taxon>Xylariomycetidae</taxon>
        <taxon>Xylariales</taxon>
        <taxon>Xylariaceae</taxon>
        <taxon>Anthostomella</taxon>
    </lineage>
</organism>
<dbReference type="Proteomes" id="UP001295740">
    <property type="component" value="Unassembled WGS sequence"/>
</dbReference>
<evidence type="ECO:0000259" key="1">
    <source>
        <dbReference type="Pfam" id="PF20150"/>
    </source>
</evidence>
<keyword evidence="3" id="KW-1185">Reference proteome</keyword>
<dbReference type="InterPro" id="IPR045518">
    <property type="entry name" value="2EXR"/>
</dbReference>
<accession>A0AAI8VBD3</accession>
<comment type="caution">
    <text evidence="2">The sequence shown here is derived from an EMBL/GenBank/DDBJ whole genome shotgun (WGS) entry which is preliminary data.</text>
</comment>
<sequence>MTCDTFEPFQRLPAEIRRMVYDFATPTRFVHVRDRRESESDLVKRLEKGPEVVTLHPSVSYFAPHWRHMIPFQSDEGDDSTSQMKVPSFWLRSHPTIAWQLMRKYHLVSKAPIPVLLHTCVESRAVLMEKGYRLAFGTPDSEPRIWFNFEKDVLHLDAKDRKMLWNDDDILVGSHWGLLVQFDPNDLVQVRQLSLAGAYLLAYTPDSFNVSSALRIHDALRLLPHIKSLYVVQRAGGKADGDRTDGTSARELWECVPFEGIDSLYRSWRQERLDLADTCVHTSRWKPNTPPPENAQYIKEPAQNTVEVLEIMRDKALRHQKPNAPFIPWNIPSVEIVHVLPSSIAEELRKSRVSLREYIKAQLEAAAEAAARRRVTRSMTLQSWRRTATPR</sequence>
<evidence type="ECO:0000313" key="2">
    <source>
        <dbReference type="EMBL" id="CAJ2501864.1"/>
    </source>
</evidence>
<feature type="domain" description="2EXR" evidence="1">
    <location>
        <begin position="6"/>
        <end position="154"/>
    </location>
</feature>
<dbReference type="PANTHER" id="PTHR35910:SF6">
    <property type="entry name" value="2EXR DOMAIN-CONTAINING PROTEIN"/>
    <property type="match status" value="1"/>
</dbReference>
<dbReference type="Pfam" id="PF20150">
    <property type="entry name" value="2EXR"/>
    <property type="match status" value="1"/>
</dbReference>
<evidence type="ECO:0000313" key="3">
    <source>
        <dbReference type="Proteomes" id="UP001295740"/>
    </source>
</evidence>
<name>A0AAI8VBD3_9PEZI</name>
<dbReference type="AlphaFoldDB" id="A0AAI8VBD3"/>
<reference evidence="2" key="1">
    <citation type="submission" date="2023-10" db="EMBL/GenBank/DDBJ databases">
        <authorList>
            <person name="Hackl T."/>
        </authorList>
    </citation>
    <scope>NUCLEOTIDE SEQUENCE</scope>
</reference>
<gene>
    <name evidence="2" type="ORF">KHLLAP_LOCUS2332</name>
</gene>